<gene>
    <name evidence="2" type="ORF">N7450_003891</name>
</gene>
<evidence type="ECO:0000256" key="1">
    <source>
        <dbReference type="SAM" id="MobiDB-lite"/>
    </source>
</evidence>
<comment type="caution">
    <text evidence="2">The sequence shown here is derived from an EMBL/GenBank/DDBJ whole genome shotgun (WGS) entry which is preliminary data.</text>
</comment>
<evidence type="ECO:0000313" key="3">
    <source>
        <dbReference type="Proteomes" id="UP001216150"/>
    </source>
</evidence>
<keyword evidence="3" id="KW-1185">Reference proteome</keyword>
<feature type="region of interest" description="Disordered" evidence="1">
    <location>
        <begin position="1"/>
        <end position="44"/>
    </location>
</feature>
<dbReference type="EMBL" id="JAQJAC010000003">
    <property type="protein sequence ID" value="KAJ5589919.1"/>
    <property type="molecule type" value="Genomic_DNA"/>
</dbReference>
<sequence>MLGRKNAQGKKVGKSKSQKNQHKRAASIGRTAITWLRRPPWPWDQQTNEKEELMRTQIGADGGRGNQHILQSSVG</sequence>
<protein>
    <submittedName>
        <fullName evidence="2">Uncharacterized protein</fullName>
    </submittedName>
</protein>
<feature type="compositionally biased region" description="Basic residues" evidence="1">
    <location>
        <begin position="7"/>
        <end position="25"/>
    </location>
</feature>
<accession>A0AAD6GVV6</accession>
<dbReference type="Proteomes" id="UP001216150">
    <property type="component" value="Unassembled WGS sequence"/>
</dbReference>
<organism evidence="2 3">
    <name type="scientific">Penicillium hetheringtonii</name>
    <dbReference type="NCBI Taxonomy" id="911720"/>
    <lineage>
        <taxon>Eukaryota</taxon>
        <taxon>Fungi</taxon>
        <taxon>Dikarya</taxon>
        <taxon>Ascomycota</taxon>
        <taxon>Pezizomycotina</taxon>
        <taxon>Eurotiomycetes</taxon>
        <taxon>Eurotiomycetidae</taxon>
        <taxon>Eurotiales</taxon>
        <taxon>Aspergillaceae</taxon>
        <taxon>Penicillium</taxon>
    </lineage>
</organism>
<dbReference type="AlphaFoldDB" id="A0AAD6GVV6"/>
<reference evidence="2 3" key="1">
    <citation type="journal article" date="2023" name="IMA Fungus">
        <title>Comparative genomic study of the Penicillium genus elucidates a diverse pangenome and 15 lateral gene transfer events.</title>
        <authorList>
            <person name="Petersen C."/>
            <person name="Sorensen T."/>
            <person name="Nielsen M.R."/>
            <person name="Sondergaard T.E."/>
            <person name="Sorensen J.L."/>
            <person name="Fitzpatrick D.A."/>
            <person name="Frisvad J.C."/>
            <person name="Nielsen K.L."/>
        </authorList>
    </citation>
    <scope>NUCLEOTIDE SEQUENCE [LARGE SCALE GENOMIC DNA]</scope>
    <source>
        <strain evidence="2 3">IBT 29057</strain>
    </source>
</reference>
<evidence type="ECO:0000313" key="2">
    <source>
        <dbReference type="EMBL" id="KAJ5589919.1"/>
    </source>
</evidence>
<proteinExistence type="predicted"/>
<name>A0AAD6GVV6_9EURO</name>